<sequence>MKWRRCTCVLILLLLGSLSLAGCRESYDEATETLQVVTDRYRRLTLDDTCRARDPVIDEIEQELAGDHTVLSLLKLYVEGMKQEPGTDSRYFRNLEHLFACGTVPEQLEGHLHGYSLYLKKGEDPGGEILNQIWGYTLGEVSPWEGKILHRASGEELLKYTGGHETDTETVFVGLNGFQRFPESPLNQLSVTVLDFMMNLKDATPEEEALYGYQKKGGLFIARKARSVYPADGDREVFQLNYRWQGLGNTPPSRYLVDEVVEIADGLYLGRLVYATEHLVAPYDPLADPAVYGYEHFGFFILMDEGWRQLGIL</sequence>
<dbReference type="AlphaFoldDB" id="A0A915U9Y7"/>
<accession>A0A915U9Y7</accession>
<dbReference type="Proteomes" id="UP001063350">
    <property type="component" value="Chromosome"/>
</dbReference>
<protein>
    <submittedName>
        <fullName evidence="2">Uncharacterized protein</fullName>
    </submittedName>
</protein>
<organism evidence="2 3">
    <name type="scientific">Desulfolithobacter dissulfuricans</name>
    <dbReference type="NCBI Taxonomy" id="2795293"/>
    <lineage>
        <taxon>Bacteria</taxon>
        <taxon>Pseudomonadati</taxon>
        <taxon>Thermodesulfobacteriota</taxon>
        <taxon>Desulfobulbia</taxon>
        <taxon>Desulfobulbales</taxon>
        <taxon>Desulfobulbaceae</taxon>
        <taxon>Desulfolithobacter</taxon>
    </lineage>
</organism>
<name>A0A915U9Y7_9BACT</name>
<evidence type="ECO:0000256" key="1">
    <source>
        <dbReference type="SAM" id="SignalP"/>
    </source>
</evidence>
<feature type="chain" id="PRO_5037780858" evidence="1">
    <location>
        <begin position="22"/>
        <end position="313"/>
    </location>
</feature>
<dbReference type="KEGG" id="ddu:GF1_12610"/>
<dbReference type="RefSeq" id="WP_267928771.1">
    <property type="nucleotide sequence ID" value="NZ_AP024233.1"/>
</dbReference>
<dbReference type="EMBL" id="AP024233">
    <property type="protein sequence ID" value="BCO08885.1"/>
    <property type="molecule type" value="Genomic_DNA"/>
</dbReference>
<keyword evidence="3" id="KW-1185">Reference proteome</keyword>
<feature type="signal peptide" evidence="1">
    <location>
        <begin position="1"/>
        <end position="21"/>
    </location>
</feature>
<keyword evidence="1" id="KW-0732">Signal</keyword>
<proteinExistence type="predicted"/>
<dbReference type="PROSITE" id="PS51257">
    <property type="entry name" value="PROKAR_LIPOPROTEIN"/>
    <property type="match status" value="1"/>
</dbReference>
<evidence type="ECO:0000313" key="3">
    <source>
        <dbReference type="Proteomes" id="UP001063350"/>
    </source>
</evidence>
<evidence type="ECO:0000313" key="2">
    <source>
        <dbReference type="EMBL" id="BCO08885.1"/>
    </source>
</evidence>
<gene>
    <name evidence="2" type="ORF">GF1_12610</name>
</gene>
<reference evidence="2" key="1">
    <citation type="submission" date="2020-12" db="EMBL/GenBank/DDBJ databases">
        <title>Desulfobium dissulfuricans gen. nov., sp. nov., a novel mesophilic, sulfate-reducing bacterium isolated from a deep-sea hydrothermal vent.</title>
        <authorList>
            <person name="Hashimoto Y."/>
            <person name="Tame A."/>
            <person name="Sawayama S."/>
            <person name="Miyazaki J."/>
            <person name="Takai K."/>
            <person name="Nakagawa S."/>
        </authorList>
    </citation>
    <scope>NUCLEOTIDE SEQUENCE</scope>
    <source>
        <strain evidence="2">GF1</strain>
    </source>
</reference>